<sequence>MTFDKYWLIGRLTIGFGVSTELWHTTRKNDSKVVNFIHFGYVPDVLPDKKCTSTLLVLTIMWLTMKIGIMRIRHETDDISQE</sequence>
<dbReference type="AlphaFoldDB" id="A0A1E7Z357"/>
<evidence type="ECO:0000313" key="4">
    <source>
        <dbReference type="Proteomes" id="UP000244334"/>
    </source>
</evidence>
<evidence type="ECO:0000313" key="1">
    <source>
        <dbReference type="EMBL" id="OFC63038.1"/>
    </source>
</evidence>
<organism evidence="1 3">
    <name type="scientific">Candidatus Erwinia dacicola</name>
    <dbReference type="NCBI Taxonomy" id="252393"/>
    <lineage>
        <taxon>Bacteria</taxon>
        <taxon>Pseudomonadati</taxon>
        <taxon>Pseudomonadota</taxon>
        <taxon>Gammaproteobacteria</taxon>
        <taxon>Enterobacterales</taxon>
        <taxon>Erwiniaceae</taxon>
        <taxon>Erwinia</taxon>
    </lineage>
</organism>
<dbReference type="Proteomes" id="UP000243534">
    <property type="component" value="Unassembled WGS sequence"/>
</dbReference>
<gene>
    <name evidence="2" type="ORF">ACZ87_00232</name>
    <name evidence="1" type="ORF">BBW68_07110</name>
</gene>
<proteinExistence type="predicted"/>
<evidence type="ECO:0000313" key="2">
    <source>
        <dbReference type="EMBL" id="RAP72953.1"/>
    </source>
</evidence>
<comment type="caution">
    <text evidence="1">The sequence shown here is derived from an EMBL/GenBank/DDBJ whole genome shotgun (WGS) entry which is preliminary data.</text>
</comment>
<protein>
    <submittedName>
        <fullName evidence="1">Uncharacterized protein</fullName>
    </submittedName>
</protein>
<evidence type="ECO:0000313" key="3">
    <source>
        <dbReference type="Proteomes" id="UP000243534"/>
    </source>
</evidence>
<dbReference type="EMBL" id="MAYS01000142">
    <property type="protein sequence ID" value="OFC63038.1"/>
    <property type="molecule type" value="Genomic_DNA"/>
</dbReference>
<dbReference type="Proteomes" id="UP000244334">
    <property type="component" value="Unassembled WGS sequence"/>
</dbReference>
<dbReference type="RefSeq" id="WP_070134192.1">
    <property type="nucleotide sequence ID" value="NZ_LJAM02000007.1"/>
</dbReference>
<keyword evidence="4" id="KW-1185">Reference proteome</keyword>
<dbReference type="EMBL" id="LJAM02000007">
    <property type="protein sequence ID" value="RAP72953.1"/>
    <property type="molecule type" value="Genomic_DNA"/>
</dbReference>
<name>A0A1E7Z357_9GAMM</name>
<reference evidence="1 3" key="1">
    <citation type="submission" date="2016-07" db="EMBL/GenBank/DDBJ databases">
        <authorList>
            <person name="Yuval B."/>
        </authorList>
    </citation>
    <scope>NUCLEOTIDE SEQUENCE [LARGE SCALE GENOMIC DNA]</scope>
    <source>
        <strain evidence="1 3">IL</strain>
    </source>
</reference>
<accession>A0A1E7Z357</accession>
<reference evidence="2 4" key="2">
    <citation type="submission" date="2018-04" db="EMBL/GenBank/DDBJ databases">
        <title>Genomes of the Obligate Erwinia dacicola and Facultative Enterobacter sp. OLF Endosymbionts of the Olive Fruit fly, Bactrocera oleae.</title>
        <authorList>
            <person name="Estes A.M."/>
            <person name="Hearn D.J."/>
            <person name="Agarwal S."/>
            <person name="Pierson E.A."/>
            <person name="Dunning-Hotopp J.C."/>
        </authorList>
    </citation>
    <scope>NUCLEOTIDE SEQUENCE [LARGE SCALE GENOMIC DNA]</scope>
    <source>
        <strain evidence="2 4">Oroville</strain>
    </source>
</reference>